<dbReference type="EMBL" id="JAGSOY010000002">
    <property type="protein sequence ID" value="MBU2709683.1"/>
    <property type="molecule type" value="Genomic_DNA"/>
</dbReference>
<protein>
    <recommendedName>
        <fullName evidence="4">Lipoprotein</fullName>
    </recommendedName>
</protein>
<organism evidence="2 3">
    <name type="scientific">Zooshikella harenae</name>
    <dbReference type="NCBI Taxonomy" id="2827238"/>
    <lineage>
        <taxon>Bacteria</taxon>
        <taxon>Pseudomonadati</taxon>
        <taxon>Pseudomonadota</taxon>
        <taxon>Gammaproteobacteria</taxon>
        <taxon>Oceanospirillales</taxon>
        <taxon>Zooshikellaceae</taxon>
        <taxon>Zooshikella</taxon>
    </lineage>
</organism>
<keyword evidence="1" id="KW-0812">Transmembrane</keyword>
<sequence length="98" mass="11069">MKINHSWQLIGVALITLIITIVTLEKNGYLRHSSEADSIYLSEFNLIKQLPGESETKLSHIPADYTAQCVQGVLLLRHKKQKDNVGVLVDKKQRAVRC</sequence>
<name>A0ABS5Z7E7_9GAMM</name>
<dbReference type="RefSeq" id="WP_215817852.1">
    <property type="nucleotide sequence ID" value="NZ_JAGSOY010000002.1"/>
</dbReference>
<dbReference type="Proteomes" id="UP000690515">
    <property type="component" value="Unassembled WGS sequence"/>
</dbReference>
<evidence type="ECO:0000256" key="1">
    <source>
        <dbReference type="SAM" id="Phobius"/>
    </source>
</evidence>
<keyword evidence="1" id="KW-0472">Membrane</keyword>
<comment type="caution">
    <text evidence="2">The sequence shown here is derived from an EMBL/GenBank/DDBJ whole genome shotgun (WGS) entry which is preliminary data.</text>
</comment>
<keyword evidence="1" id="KW-1133">Transmembrane helix</keyword>
<gene>
    <name evidence="2" type="ORF">KCG35_01275</name>
</gene>
<accession>A0ABS5Z7E7</accession>
<feature type="transmembrane region" description="Helical" evidence="1">
    <location>
        <begin position="6"/>
        <end position="24"/>
    </location>
</feature>
<evidence type="ECO:0000313" key="3">
    <source>
        <dbReference type="Proteomes" id="UP000690515"/>
    </source>
</evidence>
<evidence type="ECO:0000313" key="2">
    <source>
        <dbReference type="EMBL" id="MBU2709683.1"/>
    </source>
</evidence>
<proteinExistence type="predicted"/>
<keyword evidence="3" id="KW-1185">Reference proteome</keyword>
<evidence type="ECO:0008006" key="4">
    <source>
        <dbReference type="Google" id="ProtNLM"/>
    </source>
</evidence>
<reference evidence="2 3" key="1">
    <citation type="submission" date="2021-04" db="EMBL/GenBank/DDBJ databases">
        <authorList>
            <person name="Pira H."/>
            <person name="Risdian C."/>
            <person name="Wink J."/>
        </authorList>
    </citation>
    <scope>NUCLEOTIDE SEQUENCE [LARGE SCALE GENOMIC DNA]</scope>
    <source>
        <strain evidence="2 3">WH53</strain>
    </source>
</reference>